<comment type="subcellular location">
    <subcellularLocation>
        <location evidence="1">Nucleus</location>
    </subcellularLocation>
</comment>
<protein>
    <submittedName>
        <fullName evidence="5">Uncharacterized protein</fullName>
    </submittedName>
</protein>
<dbReference type="PROSITE" id="PS50056">
    <property type="entry name" value="TYR_PHOSPHATASE_2"/>
    <property type="match status" value="1"/>
</dbReference>
<sequence>VYLFERKKQNSLTCRYTLFFHDVNDETRVLVGKKQDYINASYIRMSVGTQQYYYISSQGPLPGTCDIFWQMVWENKSNVIAMMTQEVERGRVKCHKYWPDRLNEPKETNKYHTEIRKLSLHLKFTTWPDHGTPQSSEHLVKFVRYMRSIHRSGPVIVHCSAGIGRSGVLICIDVILSLVEKDFEVSTAHFHRTLGLVQPRFQTSNTVLDLQWCGFVDWSRRKTMYISLCRIKPVASFRDVVTLLSHH</sequence>
<dbReference type="SMART" id="SM00404">
    <property type="entry name" value="PTPc_motif"/>
    <property type="match status" value="1"/>
</dbReference>
<feature type="domain" description="Tyrosine specific protein phosphatases" evidence="4">
    <location>
        <begin position="140"/>
        <end position="204"/>
    </location>
</feature>
<dbReference type="InterPro" id="IPR052074">
    <property type="entry name" value="NonRcpt_TyrProt_Phosphatase"/>
</dbReference>
<dbReference type="PROSITE" id="PS50055">
    <property type="entry name" value="TYR_PHOSPHATASE_PTP"/>
    <property type="match status" value="1"/>
</dbReference>
<dbReference type="InterPro" id="IPR000387">
    <property type="entry name" value="Tyr_Pase_dom"/>
</dbReference>
<evidence type="ECO:0000256" key="1">
    <source>
        <dbReference type="ARBA" id="ARBA00004123"/>
    </source>
</evidence>
<dbReference type="Proteomes" id="UP000694620">
    <property type="component" value="Chromosome 2"/>
</dbReference>
<dbReference type="GeneTree" id="ENSGT00940000160066"/>
<organism evidence="5 6">
    <name type="scientific">Erpetoichthys calabaricus</name>
    <name type="common">Rope fish</name>
    <name type="synonym">Calamoichthys calabaricus</name>
    <dbReference type="NCBI Taxonomy" id="27687"/>
    <lineage>
        <taxon>Eukaryota</taxon>
        <taxon>Metazoa</taxon>
        <taxon>Chordata</taxon>
        <taxon>Craniata</taxon>
        <taxon>Vertebrata</taxon>
        <taxon>Euteleostomi</taxon>
        <taxon>Actinopterygii</taxon>
        <taxon>Polypteriformes</taxon>
        <taxon>Polypteridae</taxon>
        <taxon>Erpetoichthys</taxon>
    </lineage>
</organism>
<dbReference type="Ensembl" id="ENSECRT00000034095.1">
    <property type="protein sequence ID" value="ENSECRP00000033367.1"/>
    <property type="gene ID" value="ENSECRG00000022579.1"/>
</dbReference>
<evidence type="ECO:0000259" key="4">
    <source>
        <dbReference type="PROSITE" id="PS50056"/>
    </source>
</evidence>
<evidence type="ECO:0000259" key="3">
    <source>
        <dbReference type="PROSITE" id="PS50055"/>
    </source>
</evidence>
<feature type="domain" description="Tyrosine-protein phosphatase" evidence="3">
    <location>
        <begin position="15"/>
        <end position="186"/>
    </location>
</feature>
<reference evidence="5" key="1">
    <citation type="submission" date="2021-06" db="EMBL/GenBank/DDBJ databases">
        <authorList>
            <consortium name="Wellcome Sanger Institute Data Sharing"/>
        </authorList>
    </citation>
    <scope>NUCLEOTIDE SEQUENCE [LARGE SCALE GENOMIC DNA]</scope>
</reference>
<evidence type="ECO:0000256" key="2">
    <source>
        <dbReference type="ARBA" id="ARBA00023242"/>
    </source>
</evidence>
<dbReference type="GO" id="GO:0004725">
    <property type="term" value="F:protein tyrosine phosphatase activity"/>
    <property type="evidence" value="ECO:0007669"/>
    <property type="project" value="InterPro"/>
</dbReference>
<dbReference type="InterPro" id="IPR000242">
    <property type="entry name" value="PTP_cat"/>
</dbReference>
<dbReference type="InterPro" id="IPR003595">
    <property type="entry name" value="Tyr_Pase_cat"/>
</dbReference>
<dbReference type="SUPFAM" id="SSF52799">
    <property type="entry name" value="(Phosphotyrosine protein) phosphatases II"/>
    <property type="match status" value="1"/>
</dbReference>
<dbReference type="InterPro" id="IPR029021">
    <property type="entry name" value="Prot-tyrosine_phosphatase-like"/>
</dbReference>
<dbReference type="PANTHER" id="PTHR46900">
    <property type="entry name" value="TYROSINE-PROTEIN PHOSPHATASE NON-RECEPTOR TYPE 13"/>
    <property type="match status" value="1"/>
</dbReference>
<evidence type="ECO:0000313" key="6">
    <source>
        <dbReference type="Proteomes" id="UP000694620"/>
    </source>
</evidence>
<keyword evidence="6" id="KW-1185">Reference proteome</keyword>
<dbReference type="GO" id="GO:0005634">
    <property type="term" value="C:nucleus"/>
    <property type="evidence" value="ECO:0007669"/>
    <property type="project" value="UniProtKB-SubCell"/>
</dbReference>
<evidence type="ECO:0000313" key="5">
    <source>
        <dbReference type="Ensembl" id="ENSECRP00000033367.1"/>
    </source>
</evidence>
<reference evidence="5" key="2">
    <citation type="submission" date="2025-08" db="UniProtKB">
        <authorList>
            <consortium name="Ensembl"/>
        </authorList>
    </citation>
    <scope>IDENTIFICATION</scope>
</reference>
<proteinExistence type="predicted"/>
<dbReference type="PROSITE" id="PS00383">
    <property type="entry name" value="TYR_PHOSPHATASE_1"/>
    <property type="match status" value="1"/>
</dbReference>
<accession>A0A8C4TJ03</accession>
<dbReference type="AlphaFoldDB" id="A0A8C4TJ03"/>
<name>A0A8C4TJ03_ERPCA</name>
<keyword evidence="2" id="KW-0539">Nucleus</keyword>
<dbReference type="Gene3D" id="3.90.190.10">
    <property type="entry name" value="Protein tyrosine phosphatase superfamily"/>
    <property type="match status" value="1"/>
</dbReference>
<dbReference type="PRINTS" id="PR00700">
    <property type="entry name" value="PRTYPHPHTASE"/>
</dbReference>
<dbReference type="SMART" id="SM00194">
    <property type="entry name" value="PTPc"/>
    <property type="match status" value="1"/>
</dbReference>
<dbReference type="Pfam" id="PF00102">
    <property type="entry name" value="Y_phosphatase"/>
    <property type="match status" value="2"/>
</dbReference>
<dbReference type="InterPro" id="IPR016130">
    <property type="entry name" value="Tyr_Pase_AS"/>
</dbReference>
<dbReference type="PANTHER" id="PTHR46900:SF4">
    <property type="entry name" value="FERM AND PDZ DOMAIN CONTAINING 2"/>
    <property type="match status" value="1"/>
</dbReference>
<reference evidence="5" key="3">
    <citation type="submission" date="2025-09" db="UniProtKB">
        <authorList>
            <consortium name="Ensembl"/>
        </authorList>
    </citation>
    <scope>IDENTIFICATION</scope>
</reference>